<evidence type="ECO:0000256" key="2">
    <source>
        <dbReference type="ARBA" id="ARBA00022475"/>
    </source>
</evidence>
<feature type="domain" description="Cache" evidence="6">
    <location>
        <begin position="110"/>
        <end position="209"/>
    </location>
</feature>
<keyword evidence="2" id="KW-1003">Cell membrane</keyword>
<gene>
    <name evidence="7" type="ORF">GIY30_19095</name>
</gene>
<accession>A0A6L7GTW1</accession>
<dbReference type="Pfam" id="PF02743">
    <property type="entry name" value="dCache_1"/>
    <property type="match status" value="1"/>
</dbReference>
<dbReference type="RefSeq" id="WP_160903606.1">
    <property type="nucleotide sequence ID" value="NZ_CP102850.1"/>
</dbReference>
<dbReference type="Proteomes" id="UP000475545">
    <property type="component" value="Unassembled WGS sequence"/>
</dbReference>
<sequence length="236" mass="25582">MTHRSSNQVLAELKSKLVGLTGQVHGLLLQMRDEVIAESSSTPGGRRGRSLDQFKEFVGTLYDSADLPVLGMGFLPVPDDSARIRPQWWYQQPDAAKNKVGMKPLSVAPEPEALDFYDIVATEWWRNAVESNRPVASGPFVDISGTNAYVLTFAQSVRIDGELIGVVAVDVTVSTFQSLCQNDLLDLPRGTSVVNPEGMVLATNIGALLGGVVDMNTVPASRKKPITRTSWVVVTT</sequence>
<evidence type="ECO:0000256" key="4">
    <source>
        <dbReference type="ARBA" id="ARBA00022989"/>
    </source>
</evidence>
<keyword evidence="4" id="KW-1133">Transmembrane helix</keyword>
<proteinExistence type="predicted"/>
<evidence type="ECO:0000256" key="3">
    <source>
        <dbReference type="ARBA" id="ARBA00022692"/>
    </source>
</evidence>
<dbReference type="Gene3D" id="3.30.450.20">
    <property type="entry name" value="PAS domain"/>
    <property type="match status" value="1"/>
</dbReference>
<evidence type="ECO:0000313" key="8">
    <source>
        <dbReference type="Proteomes" id="UP000475545"/>
    </source>
</evidence>
<comment type="caution">
    <text evidence="7">The sequence shown here is derived from an EMBL/GenBank/DDBJ whole genome shotgun (WGS) entry which is preliminary data.</text>
</comment>
<evidence type="ECO:0000259" key="6">
    <source>
        <dbReference type="Pfam" id="PF02743"/>
    </source>
</evidence>
<dbReference type="EMBL" id="WMBR01000005">
    <property type="protein sequence ID" value="MXP23449.1"/>
    <property type="molecule type" value="Genomic_DNA"/>
</dbReference>
<comment type="subcellular location">
    <subcellularLocation>
        <location evidence="1">Cell membrane</location>
        <topology evidence="1">Multi-pass membrane protein</topology>
    </subcellularLocation>
</comment>
<evidence type="ECO:0000256" key="5">
    <source>
        <dbReference type="ARBA" id="ARBA00023136"/>
    </source>
</evidence>
<keyword evidence="8" id="KW-1185">Reference proteome</keyword>
<keyword evidence="5" id="KW-0472">Membrane</keyword>
<protein>
    <recommendedName>
        <fullName evidence="6">Cache domain-containing protein</fullName>
    </recommendedName>
</protein>
<dbReference type="GO" id="GO:0005886">
    <property type="term" value="C:plasma membrane"/>
    <property type="evidence" value="ECO:0007669"/>
    <property type="project" value="UniProtKB-SubCell"/>
</dbReference>
<dbReference type="CDD" id="cd12913">
    <property type="entry name" value="PDC1_MCP_like"/>
    <property type="match status" value="1"/>
</dbReference>
<name>A0A6L7GTW1_9ACTN</name>
<evidence type="ECO:0000313" key="7">
    <source>
        <dbReference type="EMBL" id="MXP23449.1"/>
    </source>
</evidence>
<keyword evidence="3" id="KW-0812">Transmembrane</keyword>
<reference evidence="7 8" key="1">
    <citation type="submission" date="2019-11" db="EMBL/GenBank/DDBJ databases">
        <title>Gordonia sp. nov., a novel actinobacterium isolated from mangrove soil in Hainan.</title>
        <authorList>
            <person name="Huang X."/>
            <person name="Xie Y."/>
            <person name="Chu X."/>
            <person name="Xiao K."/>
        </authorList>
    </citation>
    <scope>NUCLEOTIDE SEQUENCE [LARGE SCALE GENOMIC DNA]</scope>
    <source>
        <strain evidence="7 8">HNM0687</strain>
    </source>
</reference>
<dbReference type="InterPro" id="IPR033479">
    <property type="entry name" value="dCache_1"/>
</dbReference>
<dbReference type="AlphaFoldDB" id="A0A6L7GTW1"/>
<organism evidence="7 8">
    <name type="scientific">Gordonia mangrovi</name>
    <dbReference type="NCBI Taxonomy" id="2665643"/>
    <lineage>
        <taxon>Bacteria</taxon>
        <taxon>Bacillati</taxon>
        <taxon>Actinomycetota</taxon>
        <taxon>Actinomycetes</taxon>
        <taxon>Mycobacteriales</taxon>
        <taxon>Gordoniaceae</taxon>
        <taxon>Gordonia</taxon>
    </lineage>
</organism>
<evidence type="ECO:0000256" key="1">
    <source>
        <dbReference type="ARBA" id="ARBA00004651"/>
    </source>
</evidence>